<dbReference type="Gene3D" id="3.80.10.10">
    <property type="entry name" value="Ribonuclease Inhibitor"/>
    <property type="match status" value="1"/>
</dbReference>
<feature type="compositionally biased region" description="Polar residues" evidence="1">
    <location>
        <begin position="1435"/>
        <end position="1449"/>
    </location>
</feature>
<evidence type="ECO:0008006" key="4">
    <source>
        <dbReference type="Google" id="ProtNLM"/>
    </source>
</evidence>
<feature type="compositionally biased region" description="Basic and acidic residues" evidence="1">
    <location>
        <begin position="1387"/>
        <end position="1404"/>
    </location>
</feature>
<feature type="region of interest" description="Disordered" evidence="1">
    <location>
        <begin position="551"/>
        <end position="570"/>
    </location>
</feature>
<sequence length="1496" mass="162701">MDDYQMIQQRGVQELVAVSRDEEDLPCIYLSAIDRIFPNANVVSSYGIRIPFSTGRNGVPVLDVECDNSQLEWSREATAARIAAAAAAAAHLIPPNTVHTAPLVSLMDLDVDLYSYSDDDGNNDHIPARSGSPDLDSDDNFDMIESEHSSDEDNEEAEDAEDEDGDDDVNDEALSRSSRLGSFASSPQRSMAASTTASTTGQHLARTTQSFERLRVGLQPIPETNPFVRDLPPSFSTVVSPPIQATSVLAASVISPPTVPFLSTLRHAVPEESLTAGDALPPPTYEPIDTAVHQVAGHVTSHVTGASESHFVPPFTVDDPSERHLVHDRVEIIKRISQTILNQKYESEVCAHPSLFVLLPENPLRWSSDNLLHNKMRLYFLCDCCEHEGFVPRGNSTGERRGLRNQRNVHVTGGKGFEIRMDQFQDQMLIAKFGHYILHLLRMLQFGVSLDDHFVASAFDRPVPLISASGTNSVGGKTGLDPELHFKLRKNVERSIAFMEALLGDDYEEEASEAVMRLDLNDFRILDHIVKRQPYSQPASAKKVLPSSASVNSISSASSPPTSPITAATPGAELTQPLEGGLFDGGNGLYKILGPDNRVRWSCENFYVKNHQTLDKVFSTKLNFLQVDMDHHVRSTEMTGTSENTLNTRVIAVSKIRALFRIDLNFDWDFENDKLATVTNILKQEATSVSTLAVRFSRKVPPLTWRQHLVSYGEDTQPMIAVLNLVKNRKLKHLILEGDVDLFSVPNLGTMDFSNLDILSIMKTNHRGYGHTAALLRNNKSNSGNNSSNNNNNTSSTTSARSPDGYDNGERGAAKVYTQENYIPELLSFLQACSLLTEISLGFPDVVPGHIRILQTCIAGLSRLARVDLFRIVGTSLSSSGSSSSSSPAAGNKRPVLNRKLELSANVSASRVTRLYLSECKVVGDGRARLLESLEEVLMDYGPTLEDLELRFVGFNDKHAHALEYGTRPQSDQTSCRLRRLVLHGKGLETGGVAALKRVIGRATRSKPQESIVVGRALGRNASRRNGSVAELTVAVAAAAPSAGSGPELLSFGTMLDEPTLTHLELCSIDTLADSDWAHLVSELNMKRLITLEVQGVWVGDRTVAMLARCGQNEDIVDEPSSPHTPTEDFSSSLPPAPPAFFSASAPLPLHTLRIHCSSLTNKGVTHFREFLSRLIHLSTLSLHGFRKVDSDHWVDMLSRIEFRWVEIIEIVSSGFDDFCGEYLGERIQARSQLPDFVATLSPTDADDTNGPALPAYSAQAPAATTSTTTGTSSSSSALSSSSPVSATSPSRRDSLSSRLRATISNAPRAKEPEPKPSNPIPSSTSTTSLNRPTASQKYLQVDLRYTDVSAKGLALLRTKVLGQAKRVVVMSRDGEEEEEVDEGEAEKEAARLAEKRRAEKASEAKWSAKGGGGTSSSSSPNNGRSATYVGGGTHSTLAYSLSSAQGPNRNGGSIGASNSNGNSASQSQPSQHQQQNSGQTTRSTFSTVKRFLTKK</sequence>
<feature type="compositionally biased region" description="Acidic residues" evidence="1">
    <location>
        <begin position="152"/>
        <end position="171"/>
    </location>
</feature>
<dbReference type="SUPFAM" id="SSF52047">
    <property type="entry name" value="RNI-like"/>
    <property type="match status" value="1"/>
</dbReference>
<feature type="compositionally biased region" description="Acidic residues" evidence="1">
    <location>
        <begin position="135"/>
        <end position="144"/>
    </location>
</feature>
<feature type="compositionally biased region" description="Acidic residues" evidence="1">
    <location>
        <begin position="1375"/>
        <end position="1386"/>
    </location>
</feature>
<proteinExistence type="predicted"/>
<feature type="region of interest" description="Disordered" evidence="1">
    <location>
        <begin position="119"/>
        <end position="205"/>
    </location>
</feature>
<accession>A0A9P6UM16</accession>
<evidence type="ECO:0000256" key="1">
    <source>
        <dbReference type="SAM" id="MobiDB-lite"/>
    </source>
</evidence>
<keyword evidence="3" id="KW-1185">Reference proteome</keyword>
<evidence type="ECO:0000313" key="3">
    <source>
        <dbReference type="Proteomes" id="UP000823405"/>
    </source>
</evidence>
<dbReference type="Proteomes" id="UP000823405">
    <property type="component" value="Unassembled WGS sequence"/>
</dbReference>
<reference evidence="2" key="1">
    <citation type="journal article" date="2020" name="Fungal Divers.">
        <title>Resolving the Mortierellaceae phylogeny through synthesis of multi-gene phylogenetics and phylogenomics.</title>
        <authorList>
            <person name="Vandepol N."/>
            <person name="Liber J."/>
            <person name="Desiro A."/>
            <person name="Na H."/>
            <person name="Kennedy M."/>
            <person name="Barry K."/>
            <person name="Grigoriev I.V."/>
            <person name="Miller A.N."/>
            <person name="O'Donnell K."/>
            <person name="Stajich J.E."/>
            <person name="Bonito G."/>
        </authorList>
    </citation>
    <scope>NUCLEOTIDE SEQUENCE</scope>
    <source>
        <strain evidence="2">NVP60</strain>
    </source>
</reference>
<gene>
    <name evidence="2" type="ORF">BGZ97_012051</name>
</gene>
<organism evidence="2 3">
    <name type="scientific">Linnemannia gamsii</name>
    <dbReference type="NCBI Taxonomy" id="64522"/>
    <lineage>
        <taxon>Eukaryota</taxon>
        <taxon>Fungi</taxon>
        <taxon>Fungi incertae sedis</taxon>
        <taxon>Mucoromycota</taxon>
        <taxon>Mortierellomycotina</taxon>
        <taxon>Mortierellomycetes</taxon>
        <taxon>Mortierellales</taxon>
        <taxon>Mortierellaceae</taxon>
        <taxon>Linnemannia</taxon>
    </lineage>
</organism>
<feature type="compositionally biased region" description="Low complexity" evidence="1">
    <location>
        <begin position="778"/>
        <end position="799"/>
    </location>
</feature>
<feature type="region of interest" description="Disordered" evidence="1">
    <location>
        <begin position="776"/>
        <end position="811"/>
    </location>
</feature>
<feature type="region of interest" description="Disordered" evidence="1">
    <location>
        <begin position="1241"/>
        <end position="1334"/>
    </location>
</feature>
<protein>
    <recommendedName>
        <fullName evidence="4">RNI-like protein</fullName>
    </recommendedName>
</protein>
<feature type="region of interest" description="Disordered" evidence="1">
    <location>
        <begin position="1372"/>
        <end position="1496"/>
    </location>
</feature>
<feature type="compositionally biased region" description="Low complexity" evidence="1">
    <location>
        <begin position="1416"/>
        <end position="1428"/>
    </location>
</feature>
<dbReference type="InterPro" id="IPR032675">
    <property type="entry name" value="LRR_dom_sf"/>
</dbReference>
<dbReference type="EMBL" id="JAAAIN010000750">
    <property type="protein sequence ID" value="KAG0311144.1"/>
    <property type="molecule type" value="Genomic_DNA"/>
</dbReference>
<evidence type="ECO:0000313" key="2">
    <source>
        <dbReference type="EMBL" id="KAG0311144.1"/>
    </source>
</evidence>
<name>A0A9P6UM16_9FUNG</name>
<comment type="caution">
    <text evidence="2">The sequence shown here is derived from an EMBL/GenBank/DDBJ whole genome shotgun (WGS) entry which is preliminary data.</text>
</comment>
<dbReference type="OrthoDB" id="2439872at2759"/>
<feature type="compositionally biased region" description="Low complexity" evidence="1">
    <location>
        <begin position="175"/>
        <end position="200"/>
    </location>
</feature>
<feature type="compositionally biased region" description="Low complexity" evidence="1">
    <location>
        <begin position="1456"/>
        <end position="1480"/>
    </location>
</feature>
<feature type="compositionally biased region" description="Low complexity" evidence="1">
    <location>
        <begin position="1252"/>
        <end position="1290"/>
    </location>
</feature>